<evidence type="ECO:0000313" key="1">
    <source>
        <dbReference type="EMBL" id="MPC42578.1"/>
    </source>
</evidence>
<accession>A0A5B7FBU8</accession>
<gene>
    <name evidence="1" type="ORF">E2C01_036203</name>
</gene>
<dbReference type="EMBL" id="VSRR010005491">
    <property type="protein sequence ID" value="MPC42578.1"/>
    <property type="molecule type" value="Genomic_DNA"/>
</dbReference>
<sequence>MFVYPRRVGHYGRPLHRPRKTRQQRYVSLWREEGRGLSSATGDRELLGLTQVSLCSLVLRHQFSLSSGGNTHGTAEGEFRWNKITRQRCPQGDYVLQHMGNASSRPYPCDIADSRRREANSNWKCSRRHLGGNFP</sequence>
<evidence type="ECO:0000313" key="2">
    <source>
        <dbReference type="Proteomes" id="UP000324222"/>
    </source>
</evidence>
<dbReference type="AlphaFoldDB" id="A0A5B7FBU8"/>
<organism evidence="1 2">
    <name type="scientific">Portunus trituberculatus</name>
    <name type="common">Swimming crab</name>
    <name type="synonym">Neptunus trituberculatus</name>
    <dbReference type="NCBI Taxonomy" id="210409"/>
    <lineage>
        <taxon>Eukaryota</taxon>
        <taxon>Metazoa</taxon>
        <taxon>Ecdysozoa</taxon>
        <taxon>Arthropoda</taxon>
        <taxon>Crustacea</taxon>
        <taxon>Multicrustacea</taxon>
        <taxon>Malacostraca</taxon>
        <taxon>Eumalacostraca</taxon>
        <taxon>Eucarida</taxon>
        <taxon>Decapoda</taxon>
        <taxon>Pleocyemata</taxon>
        <taxon>Brachyura</taxon>
        <taxon>Eubrachyura</taxon>
        <taxon>Portunoidea</taxon>
        <taxon>Portunidae</taxon>
        <taxon>Portuninae</taxon>
        <taxon>Portunus</taxon>
    </lineage>
</organism>
<comment type="caution">
    <text evidence="1">The sequence shown here is derived from an EMBL/GenBank/DDBJ whole genome shotgun (WGS) entry which is preliminary data.</text>
</comment>
<proteinExistence type="predicted"/>
<name>A0A5B7FBU8_PORTR</name>
<keyword evidence="2" id="KW-1185">Reference proteome</keyword>
<dbReference type="Proteomes" id="UP000324222">
    <property type="component" value="Unassembled WGS sequence"/>
</dbReference>
<reference evidence="1 2" key="1">
    <citation type="submission" date="2019-05" db="EMBL/GenBank/DDBJ databases">
        <title>Another draft genome of Portunus trituberculatus and its Hox gene families provides insights of decapod evolution.</title>
        <authorList>
            <person name="Jeong J.-H."/>
            <person name="Song I."/>
            <person name="Kim S."/>
            <person name="Choi T."/>
            <person name="Kim D."/>
            <person name="Ryu S."/>
            <person name="Kim W."/>
        </authorList>
    </citation>
    <scope>NUCLEOTIDE SEQUENCE [LARGE SCALE GENOMIC DNA]</scope>
    <source>
        <tissue evidence="1">Muscle</tissue>
    </source>
</reference>
<protein>
    <submittedName>
        <fullName evidence="1">Uncharacterized protein</fullName>
    </submittedName>
</protein>